<dbReference type="EC" id="2.7.7.7" evidence="11"/>
<dbReference type="SUPFAM" id="SSF53098">
    <property type="entry name" value="Ribonuclease H-like"/>
    <property type="match status" value="1"/>
</dbReference>
<evidence type="ECO:0000256" key="2">
    <source>
        <dbReference type="ARBA" id="ARBA00022490"/>
    </source>
</evidence>
<keyword evidence="6 11" id="KW-0540">Nuclease</keyword>
<keyword evidence="2 11" id="KW-0963">Cytoplasm</keyword>
<dbReference type="CDD" id="cd04484">
    <property type="entry name" value="polC_OBF"/>
    <property type="match status" value="1"/>
</dbReference>
<dbReference type="SMART" id="SM00481">
    <property type="entry name" value="POLIIIAc"/>
    <property type="match status" value="1"/>
</dbReference>
<dbReference type="InterPro" id="IPR003141">
    <property type="entry name" value="Pol/His_phosphatase_N"/>
</dbReference>
<dbReference type="Pfam" id="PF02811">
    <property type="entry name" value="PHP"/>
    <property type="match status" value="1"/>
</dbReference>
<dbReference type="InterPro" id="IPR012340">
    <property type="entry name" value="NA-bd_OB-fold"/>
</dbReference>
<evidence type="ECO:0000256" key="4">
    <source>
        <dbReference type="ARBA" id="ARBA00022695"/>
    </source>
</evidence>
<comment type="similarity">
    <text evidence="11">Belongs to the DNA polymerase type-C family. PolC subfamily.</text>
</comment>
<evidence type="ECO:0000256" key="11">
    <source>
        <dbReference type="HAMAP-Rule" id="MF_00356"/>
    </source>
</evidence>
<protein>
    <recommendedName>
        <fullName evidence="11">DNA polymerase III PolC-type</fullName>
        <shortName evidence="11">PolIII</shortName>
        <ecNumber evidence="11">2.7.7.7</ecNumber>
    </recommendedName>
</protein>
<proteinExistence type="inferred from homology"/>
<dbReference type="PANTHER" id="PTHR32294:SF5">
    <property type="entry name" value="DNA POLYMERASE III POLC-TYPE"/>
    <property type="match status" value="1"/>
</dbReference>
<dbReference type="CDD" id="cd06127">
    <property type="entry name" value="DEDDh"/>
    <property type="match status" value="1"/>
</dbReference>
<dbReference type="SMART" id="SM00479">
    <property type="entry name" value="EXOIII"/>
    <property type="match status" value="1"/>
</dbReference>
<reference evidence="14" key="1">
    <citation type="submission" date="2020-10" db="EMBL/GenBank/DDBJ databases">
        <authorList>
            <person name="Gilroy R."/>
        </authorList>
    </citation>
    <scope>NUCLEOTIDE SEQUENCE</scope>
    <source>
        <strain evidence="14">ChiSxjej1B13-7958</strain>
    </source>
</reference>
<evidence type="ECO:0000259" key="13">
    <source>
        <dbReference type="SMART" id="SM00481"/>
    </source>
</evidence>
<dbReference type="GO" id="GO:0003887">
    <property type="term" value="F:DNA-directed DNA polymerase activity"/>
    <property type="evidence" value="ECO:0007669"/>
    <property type="project" value="UniProtKB-UniRule"/>
</dbReference>
<dbReference type="InterPro" id="IPR006054">
    <property type="entry name" value="DnaQ"/>
</dbReference>
<evidence type="ECO:0000256" key="10">
    <source>
        <dbReference type="ARBA" id="ARBA00049244"/>
    </source>
</evidence>
<dbReference type="InterPro" id="IPR012337">
    <property type="entry name" value="RNaseH-like_sf"/>
</dbReference>
<dbReference type="InterPro" id="IPR029460">
    <property type="entry name" value="DNAPol_HHH"/>
</dbReference>
<dbReference type="GO" id="GO:0005737">
    <property type="term" value="C:cytoplasm"/>
    <property type="evidence" value="ECO:0007669"/>
    <property type="project" value="UniProtKB-SubCell"/>
</dbReference>
<dbReference type="CDD" id="cd07435">
    <property type="entry name" value="PHP_PolIIIA_POLC"/>
    <property type="match status" value="1"/>
</dbReference>
<dbReference type="InterPro" id="IPR004805">
    <property type="entry name" value="DnaE2/DnaE/PolC"/>
</dbReference>
<dbReference type="Gene3D" id="3.20.20.140">
    <property type="entry name" value="Metal-dependent hydrolases"/>
    <property type="match status" value="2"/>
</dbReference>
<evidence type="ECO:0000256" key="6">
    <source>
        <dbReference type="ARBA" id="ARBA00022722"/>
    </source>
</evidence>
<dbReference type="Gene3D" id="6.10.140.1510">
    <property type="match status" value="1"/>
</dbReference>
<dbReference type="GO" id="GO:0003677">
    <property type="term" value="F:DNA binding"/>
    <property type="evidence" value="ECO:0007669"/>
    <property type="project" value="UniProtKB-UniRule"/>
</dbReference>
<keyword evidence="8 11" id="KW-0269">Exonuclease</keyword>
<dbReference type="Gene3D" id="1.10.150.700">
    <property type="entry name" value="PolC, middle finger domain"/>
    <property type="match status" value="1"/>
</dbReference>
<evidence type="ECO:0000256" key="7">
    <source>
        <dbReference type="ARBA" id="ARBA00022801"/>
    </source>
</evidence>
<dbReference type="InterPro" id="IPR006308">
    <property type="entry name" value="Pol_III_a_PolC-type_gram_pos"/>
</dbReference>
<dbReference type="NCBIfam" id="TIGR01405">
    <property type="entry name" value="polC_Gram_pos"/>
    <property type="match status" value="1"/>
</dbReference>
<keyword evidence="7 11" id="KW-0378">Hydrolase</keyword>
<keyword evidence="4 11" id="KW-0548">Nucleotidyltransferase</keyword>
<dbReference type="Gene3D" id="3.30.420.10">
    <property type="entry name" value="Ribonuclease H-like superfamily/Ribonuclease H"/>
    <property type="match status" value="1"/>
</dbReference>
<comment type="caution">
    <text evidence="14">The sequence shown here is derived from an EMBL/GenBank/DDBJ whole genome shotgun (WGS) entry which is preliminary data.</text>
</comment>
<reference evidence="14" key="2">
    <citation type="journal article" date="2021" name="PeerJ">
        <title>Extensive microbial diversity within the chicken gut microbiome revealed by metagenomics and culture.</title>
        <authorList>
            <person name="Gilroy R."/>
            <person name="Ravi A."/>
            <person name="Getino M."/>
            <person name="Pursley I."/>
            <person name="Horton D.L."/>
            <person name="Alikhan N.F."/>
            <person name="Baker D."/>
            <person name="Gharbi K."/>
            <person name="Hall N."/>
            <person name="Watson M."/>
            <person name="Adriaenssens E.M."/>
            <person name="Foster-Nyarko E."/>
            <person name="Jarju S."/>
            <person name="Secka A."/>
            <person name="Antonio M."/>
            <person name="Oren A."/>
            <person name="Chaudhuri R.R."/>
            <person name="La Ragione R."/>
            <person name="Hildebrand F."/>
            <person name="Pallen M.J."/>
        </authorList>
    </citation>
    <scope>NUCLEOTIDE SEQUENCE</scope>
    <source>
        <strain evidence="14">ChiSxjej1B13-7958</strain>
    </source>
</reference>
<organism evidence="14 15">
    <name type="scientific">Candidatus Caccousia avicola</name>
    <dbReference type="NCBI Taxonomy" id="2840721"/>
    <lineage>
        <taxon>Bacteria</taxon>
        <taxon>Bacillati</taxon>
        <taxon>Bacillota</taxon>
        <taxon>Clostridia</taxon>
        <taxon>Eubacteriales</taxon>
        <taxon>Oscillospiraceae</taxon>
        <taxon>Oscillospiraceae incertae sedis</taxon>
        <taxon>Candidatus Caccousia</taxon>
    </lineage>
</organism>
<dbReference type="Pfam" id="PF07733">
    <property type="entry name" value="DNA_pol3_alpha"/>
    <property type="match status" value="2"/>
</dbReference>
<dbReference type="NCBIfam" id="NF001688">
    <property type="entry name" value="PRK00448.1"/>
    <property type="match status" value="1"/>
</dbReference>
<dbReference type="InterPro" id="IPR011708">
    <property type="entry name" value="DNA_pol3_alpha_NTPase_dom"/>
</dbReference>
<dbReference type="EMBL" id="DVGZ01000041">
    <property type="protein sequence ID" value="HIR46841.1"/>
    <property type="molecule type" value="Genomic_DNA"/>
</dbReference>
<dbReference type="Pfam" id="PF00929">
    <property type="entry name" value="RNase_T"/>
    <property type="match status" value="1"/>
</dbReference>
<dbReference type="Pfam" id="PF14579">
    <property type="entry name" value="HHH_6"/>
    <property type="match status" value="1"/>
</dbReference>
<dbReference type="NCBIfam" id="TIGR00573">
    <property type="entry name" value="dnaq"/>
    <property type="match status" value="1"/>
</dbReference>
<dbReference type="PANTHER" id="PTHR32294">
    <property type="entry name" value="DNA POLYMERASE III SUBUNIT ALPHA"/>
    <property type="match status" value="1"/>
</dbReference>
<name>A0A9D1ALS9_9FIRM</name>
<comment type="catalytic activity">
    <reaction evidence="10 11">
        <text>DNA(n) + a 2'-deoxyribonucleoside 5'-triphosphate = DNA(n+1) + diphosphate</text>
        <dbReference type="Rhea" id="RHEA:22508"/>
        <dbReference type="Rhea" id="RHEA-COMP:17339"/>
        <dbReference type="Rhea" id="RHEA-COMP:17340"/>
        <dbReference type="ChEBI" id="CHEBI:33019"/>
        <dbReference type="ChEBI" id="CHEBI:61560"/>
        <dbReference type="ChEBI" id="CHEBI:173112"/>
        <dbReference type="EC" id="2.7.7.7"/>
    </reaction>
</comment>
<dbReference type="InterPro" id="IPR044923">
    <property type="entry name" value="PolC_middle_finger_sf"/>
</dbReference>
<dbReference type="InterPro" id="IPR004013">
    <property type="entry name" value="PHP_dom"/>
</dbReference>
<dbReference type="InterPro" id="IPR013520">
    <property type="entry name" value="Ribonucl_H"/>
</dbReference>
<evidence type="ECO:0000313" key="14">
    <source>
        <dbReference type="EMBL" id="HIR46841.1"/>
    </source>
</evidence>
<evidence type="ECO:0000313" key="15">
    <source>
        <dbReference type="Proteomes" id="UP000824242"/>
    </source>
</evidence>
<keyword evidence="5 11" id="KW-0235">DNA replication</keyword>
<dbReference type="Pfam" id="PF17657">
    <property type="entry name" value="DNA_pol3_finger"/>
    <property type="match status" value="1"/>
</dbReference>
<evidence type="ECO:0000256" key="9">
    <source>
        <dbReference type="ARBA" id="ARBA00022932"/>
    </source>
</evidence>
<evidence type="ECO:0000256" key="1">
    <source>
        <dbReference type="ARBA" id="ARBA00003452"/>
    </source>
</evidence>
<keyword evidence="9 11" id="KW-0239">DNA-directed DNA polymerase</keyword>
<dbReference type="FunFam" id="3.30.420.10:FF:000045">
    <property type="entry name" value="3'-5' exonuclease DinG"/>
    <property type="match status" value="1"/>
</dbReference>
<feature type="domain" description="Exonuclease" evidence="12">
    <location>
        <begin position="460"/>
        <end position="627"/>
    </location>
</feature>
<accession>A0A9D1ALS9</accession>
<dbReference type="Gene3D" id="1.10.150.870">
    <property type="match status" value="1"/>
</dbReference>
<dbReference type="Proteomes" id="UP000824242">
    <property type="component" value="Unassembled WGS sequence"/>
</dbReference>
<evidence type="ECO:0000256" key="3">
    <source>
        <dbReference type="ARBA" id="ARBA00022679"/>
    </source>
</evidence>
<dbReference type="InterPro" id="IPR036397">
    <property type="entry name" value="RNaseH_sf"/>
</dbReference>
<keyword evidence="3 11" id="KW-0808">Transferase</keyword>
<sequence length="1478" mass="165041">MDKTFGEFFRPFINFEGLPETIAQGVIETMQVDSINRCVAAAVQFPSLVEREALYEAEKRVALSPGLQLTRASLRPKFPPEAFCAEYLPSLVLEMKRRDASINGTFSDAQARLEEGKIIVTLAHGGAELMRQRRADRLMSRIISEEFGLTVAVDFDGVTEVDVDSSAYLERQRQTEERLRREAVVEAVSQYESTMNRQSPHEKKVAARQAANQTPRVGTGGSAETWGERVPPVVNIRSGATMLPAILPETMKEIHGRMGRVRLMQIAKITPDAGSVAVWGEIFSMETRMTRDQSRKIYSINITDYTGSITLKILQDAKQCRALDELSNGTSIVVRGEVEYDKYDHEIVLRPRAVATVEQAKVVDDAPVKRVELHLHTNMSSMDGVTGVGELIARAAKWGHPAIAITDHGVAQAYPDAMNAAAKVNSKGGHIKVIYGVESYFINDMVPAVKGDSDAPFSGEFISFDIETTGLSPNQERITEIGAVRLRNGEIVETFDTFVNPEKPIPPKITELTGITNEMVRDAPSEREALEAFFRFCGSDAAILVAHNAEFDTSFLRAAARRCEMEFPYTYIDTLPMCRSLLKDLKNHKLDTVANYLKLAPFNHHRANDDAAVLGGIFAALLQRLHEDTGAETVQQINTSLTGGDWKKLKPYHQIILVRNQTGLKNLYKLISMSHLDYFFKKPRIPKSVLMQYREGLILGSACEAGELYRAVFNGAPWDELCRIAEFYDYLEIQPLGNNEFMVRQGMVPDEERLKDFNRTIVRLGEKLNKPVVATCDVHFMDPKDADFRRILMAGQGYDDADNQAPLYFRTTPEMLQEFAYLGEEKAYEIVVKNSNLIADMVEEIRPIPDGVFPPFIDGAEEQLNSICWKRAKEIYGDPMPELVRKRLERELGSINKHGFSVLYMTAQKLVANSEEHGYLVGSRGSVGSSFVASMSGISEVNPLEPHYICPNCKNSEFILDGSYGSGFDLPPKKCPKCGSDYDRDGHNIPFETFLGFDGDKTPDIDLNFSGEYQSGAHRYTETLFGKDHVFKAGTIATVADKTAVGFVKKYQEEKGLTCHRAEEMRLSIGCTGIKRTTGQHPGGMVVVPKGYEIYDFCPVQHPANDQNSDNITTHFDFHSIHDTICKLDELGHDVPTIYHYLEEYTGIPVMKVSMSDPEVMALFHSTEPLGVTPEDIDSQTGTFSLPELGTPFVRQMLMDSQPHTFSDFLQISGLSHGTDVWLGNAQDLIKNGTCTISEVIGTRDSIMTYLLLKGLEPKMAFKIMEITRKGKAPSLLTDEHKQAMRDHGVPEWYIESCLKIKYMFPKAHAAAYMISALRLGWYKVHRPVEYYAAYFTVRGEDFDGILVAQGREAVRRRMNEITMKGKEASKKEEDAFATLQIVNEMLARGIQVLPVDLYRSHAKKYLVEDGKVRLPFASLGGVGEAAANSLYEAGQQGAYISVDDLQARSKVSKSVIEMLSEAGALKDLPQSSQMTLF</sequence>
<feature type="domain" description="Polymerase/histidinol phosphatase N-terminal" evidence="13">
    <location>
        <begin position="371"/>
        <end position="443"/>
    </location>
</feature>
<gene>
    <name evidence="11" type="primary">polC</name>
    <name evidence="14" type="ORF">IAB89_04145</name>
</gene>
<evidence type="ECO:0000259" key="12">
    <source>
        <dbReference type="SMART" id="SM00479"/>
    </source>
</evidence>
<evidence type="ECO:0000256" key="5">
    <source>
        <dbReference type="ARBA" id="ARBA00022705"/>
    </source>
</evidence>
<dbReference type="HAMAP" id="MF_00356">
    <property type="entry name" value="DNApol_PolC"/>
    <property type="match status" value="1"/>
</dbReference>
<dbReference type="GO" id="GO:0006261">
    <property type="term" value="P:DNA-templated DNA replication"/>
    <property type="evidence" value="ECO:0007669"/>
    <property type="project" value="UniProtKB-UniRule"/>
</dbReference>
<dbReference type="Gene3D" id="2.40.50.140">
    <property type="entry name" value="Nucleic acid-binding proteins"/>
    <property type="match status" value="1"/>
</dbReference>
<dbReference type="InterPro" id="IPR040982">
    <property type="entry name" value="DNA_pol3_finger"/>
</dbReference>
<dbReference type="Gene3D" id="3.30.1900.20">
    <property type="match status" value="2"/>
</dbReference>
<evidence type="ECO:0000256" key="8">
    <source>
        <dbReference type="ARBA" id="ARBA00022839"/>
    </source>
</evidence>
<comment type="function">
    <text evidence="1 11">Required for replicative DNA synthesis. This DNA polymerase also exhibits 3' to 5' exonuclease activity.</text>
</comment>
<dbReference type="GO" id="GO:0008408">
    <property type="term" value="F:3'-5' exonuclease activity"/>
    <property type="evidence" value="ECO:0007669"/>
    <property type="project" value="UniProtKB-UniRule"/>
</dbReference>
<comment type="subcellular location">
    <subcellularLocation>
        <location evidence="11">Cytoplasm</location>
    </subcellularLocation>
</comment>